<gene>
    <name evidence="1" type="ORF">SK128_013284</name>
</gene>
<reference evidence="1 2" key="1">
    <citation type="submission" date="2023-11" db="EMBL/GenBank/DDBJ databases">
        <title>Halocaridina rubra genome assembly.</title>
        <authorList>
            <person name="Smith C."/>
        </authorList>
    </citation>
    <scope>NUCLEOTIDE SEQUENCE [LARGE SCALE GENOMIC DNA]</scope>
    <source>
        <strain evidence="1">EP-1</strain>
        <tissue evidence="1">Whole</tissue>
    </source>
</reference>
<accession>A0AAN8WGC0</accession>
<organism evidence="1 2">
    <name type="scientific">Halocaridina rubra</name>
    <name type="common">Hawaiian red shrimp</name>
    <dbReference type="NCBI Taxonomy" id="373956"/>
    <lineage>
        <taxon>Eukaryota</taxon>
        <taxon>Metazoa</taxon>
        <taxon>Ecdysozoa</taxon>
        <taxon>Arthropoda</taxon>
        <taxon>Crustacea</taxon>
        <taxon>Multicrustacea</taxon>
        <taxon>Malacostraca</taxon>
        <taxon>Eumalacostraca</taxon>
        <taxon>Eucarida</taxon>
        <taxon>Decapoda</taxon>
        <taxon>Pleocyemata</taxon>
        <taxon>Caridea</taxon>
        <taxon>Atyoidea</taxon>
        <taxon>Atyidae</taxon>
        <taxon>Halocaridina</taxon>
    </lineage>
</organism>
<name>A0AAN8WGC0_HALRR</name>
<comment type="caution">
    <text evidence="1">The sequence shown here is derived from an EMBL/GenBank/DDBJ whole genome shotgun (WGS) entry which is preliminary data.</text>
</comment>
<evidence type="ECO:0000313" key="1">
    <source>
        <dbReference type="EMBL" id="KAK7012346.1"/>
    </source>
</evidence>
<protein>
    <submittedName>
        <fullName evidence="1">Uncharacterized protein</fullName>
    </submittedName>
</protein>
<keyword evidence="2" id="KW-1185">Reference proteome</keyword>
<evidence type="ECO:0000313" key="2">
    <source>
        <dbReference type="Proteomes" id="UP001381693"/>
    </source>
</evidence>
<dbReference type="Proteomes" id="UP001381693">
    <property type="component" value="Unassembled WGS sequence"/>
</dbReference>
<proteinExistence type="predicted"/>
<dbReference type="AlphaFoldDB" id="A0AAN8WGC0"/>
<dbReference type="EMBL" id="JAXCGZ010023446">
    <property type="protein sequence ID" value="KAK7012346.1"/>
    <property type="molecule type" value="Genomic_DNA"/>
</dbReference>
<sequence length="83" mass="8886">MAPLSTLHNDDSSTSDNTQESAEFAKLLAAVASLMPKCSSITARFEAIEAIIDGLVRKQTNTDIKLMTGDMLLASIIAADKSW</sequence>